<dbReference type="Pfam" id="PF01323">
    <property type="entry name" value="DSBA"/>
    <property type="match status" value="1"/>
</dbReference>
<dbReference type="PANTHER" id="PTHR13887:SF41">
    <property type="entry name" value="THIOREDOXIN SUPERFAMILY PROTEIN"/>
    <property type="match status" value="1"/>
</dbReference>
<proteinExistence type="predicted"/>
<name>A0A0M0KAH8_9EUKA</name>
<feature type="domain" description="DSBA-like thioredoxin" evidence="1">
    <location>
        <begin position="2"/>
        <end position="110"/>
    </location>
</feature>
<reference evidence="3" key="1">
    <citation type="journal article" date="2015" name="PLoS Genet.">
        <title>Genome Sequence and Transcriptome Analyses of Chrysochromulina tobin: Metabolic Tools for Enhanced Algal Fitness in the Prominent Order Prymnesiales (Haptophyceae).</title>
        <authorList>
            <person name="Hovde B.T."/>
            <person name="Deodato C.R."/>
            <person name="Hunsperger H.M."/>
            <person name="Ryken S.A."/>
            <person name="Yost W."/>
            <person name="Jha R.K."/>
            <person name="Patterson J."/>
            <person name="Monnat R.J. Jr."/>
            <person name="Barlow S.B."/>
            <person name="Starkenburg S.R."/>
            <person name="Cattolico R.A."/>
        </authorList>
    </citation>
    <scope>NUCLEOTIDE SEQUENCE</scope>
    <source>
        <strain evidence="3">CCMP291</strain>
    </source>
</reference>
<evidence type="ECO:0000313" key="2">
    <source>
        <dbReference type="EMBL" id="KOO35846.1"/>
    </source>
</evidence>
<dbReference type="AlphaFoldDB" id="A0A0M0KAH8"/>
<evidence type="ECO:0000259" key="1">
    <source>
        <dbReference type="Pfam" id="PF01323"/>
    </source>
</evidence>
<keyword evidence="3" id="KW-1185">Reference proteome</keyword>
<dbReference type="InterPro" id="IPR036249">
    <property type="entry name" value="Thioredoxin-like_sf"/>
</dbReference>
<dbReference type="Gene3D" id="3.40.30.10">
    <property type="entry name" value="Glutaredoxin"/>
    <property type="match status" value="1"/>
</dbReference>
<sequence length="130" mass="14018">MDSHRLYVWAERQGVGKGEALAQAVGHQYFEKAQALSDRAMLCGCAAVVGLDAEAARQYLESDAGYDVVEQEVQDNLRLGIHSIPVFIFRSAGLEAVVHGSADVERFGQVLDEMLAAAAAKGEEAPKQEL</sequence>
<protein>
    <submittedName>
        <fullName evidence="2">Dsba oxidoreductase</fullName>
    </submittedName>
</protein>
<dbReference type="EMBL" id="JWZX01000731">
    <property type="protein sequence ID" value="KOO35846.1"/>
    <property type="molecule type" value="Genomic_DNA"/>
</dbReference>
<evidence type="ECO:0000313" key="3">
    <source>
        <dbReference type="Proteomes" id="UP000037460"/>
    </source>
</evidence>
<dbReference type="SUPFAM" id="SSF52833">
    <property type="entry name" value="Thioredoxin-like"/>
    <property type="match status" value="1"/>
</dbReference>
<dbReference type="OrthoDB" id="1930760at2759"/>
<dbReference type="GO" id="GO:0016491">
    <property type="term" value="F:oxidoreductase activity"/>
    <property type="evidence" value="ECO:0007669"/>
    <property type="project" value="InterPro"/>
</dbReference>
<organism evidence="2 3">
    <name type="scientific">Chrysochromulina tobinii</name>
    <dbReference type="NCBI Taxonomy" id="1460289"/>
    <lineage>
        <taxon>Eukaryota</taxon>
        <taxon>Haptista</taxon>
        <taxon>Haptophyta</taxon>
        <taxon>Prymnesiophyceae</taxon>
        <taxon>Prymnesiales</taxon>
        <taxon>Chrysochromulinaceae</taxon>
        <taxon>Chrysochromulina</taxon>
    </lineage>
</organism>
<accession>A0A0M0KAH8</accession>
<dbReference type="InterPro" id="IPR001853">
    <property type="entry name" value="DSBA-like_thioredoxin_dom"/>
</dbReference>
<dbReference type="PANTHER" id="PTHR13887">
    <property type="entry name" value="GLUTATHIONE S-TRANSFERASE KAPPA"/>
    <property type="match status" value="1"/>
</dbReference>
<gene>
    <name evidence="2" type="ORF">Ctob_010186</name>
</gene>
<dbReference type="Proteomes" id="UP000037460">
    <property type="component" value="Unassembled WGS sequence"/>
</dbReference>
<comment type="caution">
    <text evidence="2">The sequence shown here is derived from an EMBL/GenBank/DDBJ whole genome shotgun (WGS) entry which is preliminary data.</text>
</comment>